<comment type="subcellular location">
    <subcellularLocation>
        <location evidence="1">Membrane</location>
        <topology evidence="1">Multi-pass membrane protein</topology>
    </subcellularLocation>
</comment>
<feature type="transmembrane region" description="Helical" evidence="5">
    <location>
        <begin position="28"/>
        <end position="50"/>
    </location>
</feature>
<dbReference type="AlphaFoldDB" id="A0A397W6N6"/>
<evidence type="ECO:0000259" key="6">
    <source>
        <dbReference type="Pfam" id="PF01699"/>
    </source>
</evidence>
<feature type="transmembrane region" description="Helical" evidence="5">
    <location>
        <begin position="56"/>
        <end position="78"/>
    </location>
</feature>
<dbReference type="GO" id="GO:0016020">
    <property type="term" value="C:membrane"/>
    <property type="evidence" value="ECO:0007669"/>
    <property type="project" value="UniProtKB-SubCell"/>
</dbReference>
<evidence type="ECO:0000256" key="1">
    <source>
        <dbReference type="ARBA" id="ARBA00004141"/>
    </source>
</evidence>
<gene>
    <name evidence="7" type="ORF">C2G38_2154790</name>
</gene>
<dbReference type="Pfam" id="PF01699">
    <property type="entry name" value="Na_Ca_ex"/>
    <property type="match status" value="2"/>
</dbReference>
<evidence type="ECO:0000256" key="4">
    <source>
        <dbReference type="ARBA" id="ARBA00023136"/>
    </source>
</evidence>
<evidence type="ECO:0000256" key="5">
    <source>
        <dbReference type="SAM" id="Phobius"/>
    </source>
</evidence>
<keyword evidence="8" id="KW-1185">Reference proteome</keyword>
<organism evidence="7 8">
    <name type="scientific">Gigaspora rosea</name>
    <dbReference type="NCBI Taxonomy" id="44941"/>
    <lineage>
        <taxon>Eukaryota</taxon>
        <taxon>Fungi</taxon>
        <taxon>Fungi incertae sedis</taxon>
        <taxon>Mucoromycota</taxon>
        <taxon>Glomeromycotina</taxon>
        <taxon>Glomeromycetes</taxon>
        <taxon>Diversisporales</taxon>
        <taxon>Gigasporaceae</taxon>
        <taxon>Gigaspora</taxon>
    </lineage>
</organism>
<keyword evidence="2 5" id="KW-0812">Transmembrane</keyword>
<dbReference type="OrthoDB" id="10437951at2759"/>
<feature type="domain" description="Sodium/calcium exchanger membrane region" evidence="6">
    <location>
        <begin position="125"/>
        <end position="172"/>
    </location>
</feature>
<feature type="transmembrane region" description="Helical" evidence="5">
    <location>
        <begin position="112"/>
        <end position="133"/>
    </location>
</feature>
<keyword evidence="4 5" id="KW-0472">Membrane</keyword>
<reference evidence="7 8" key="1">
    <citation type="submission" date="2018-06" db="EMBL/GenBank/DDBJ databases">
        <title>Comparative genomics reveals the genomic features of Rhizophagus irregularis, R. cerebriforme, R. diaphanum and Gigaspora rosea, and their symbiotic lifestyle signature.</title>
        <authorList>
            <person name="Morin E."/>
            <person name="San Clemente H."/>
            <person name="Chen E.C.H."/>
            <person name="De La Providencia I."/>
            <person name="Hainaut M."/>
            <person name="Kuo A."/>
            <person name="Kohler A."/>
            <person name="Murat C."/>
            <person name="Tang N."/>
            <person name="Roy S."/>
            <person name="Loubradou J."/>
            <person name="Henrissat B."/>
            <person name="Grigoriev I.V."/>
            <person name="Corradi N."/>
            <person name="Roux C."/>
            <person name="Martin F.M."/>
        </authorList>
    </citation>
    <scope>NUCLEOTIDE SEQUENCE [LARGE SCALE GENOMIC DNA]</scope>
    <source>
        <strain evidence="7 8">DAOM 194757</strain>
    </source>
</reference>
<evidence type="ECO:0000313" key="8">
    <source>
        <dbReference type="Proteomes" id="UP000266673"/>
    </source>
</evidence>
<proteinExistence type="predicted"/>
<dbReference type="Proteomes" id="UP000266673">
    <property type="component" value="Unassembled WGS sequence"/>
</dbReference>
<feature type="transmembrane region" description="Helical" evidence="5">
    <location>
        <begin position="153"/>
        <end position="172"/>
    </location>
</feature>
<dbReference type="InterPro" id="IPR004837">
    <property type="entry name" value="NaCa_Exmemb"/>
</dbReference>
<dbReference type="EMBL" id="QKWP01000032">
    <property type="protein sequence ID" value="RIB29672.1"/>
    <property type="molecule type" value="Genomic_DNA"/>
</dbReference>
<dbReference type="GO" id="GO:0055085">
    <property type="term" value="P:transmembrane transport"/>
    <property type="evidence" value="ECO:0007669"/>
    <property type="project" value="InterPro"/>
</dbReference>
<accession>A0A397W6N6</accession>
<name>A0A397W6N6_9GLOM</name>
<evidence type="ECO:0000313" key="7">
    <source>
        <dbReference type="EMBL" id="RIB29672.1"/>
    </source>
</evidence>
<feature type="domain" description="Sodium/calcium exchanger membrane region" evidence="6">
    <location>
        <begin position="2"/>
        <end position="103"/>
    </location>
</feature>
<sequence>MALLSLIPLCKIINDVTEILSGNTSKNFGILIMTILGNLPDLIIMGPFFSKGHSDIVHGMIIGNLVSTLLLLGASTLIECYKNTTLKFDKIMDIDDETECIKITKYLKVFKIFLCVFIISIVSAVFGFIGGVPEHATSINSFYKDDSNSGLNNAFGSNLIMMGVVLPIFTILG</sequence>
<protein>
    <recommendedName>
        <fullName evidence="6">Sodium/calcium exchanger membrane region domain-containing protein</fullName>
    </recommendedName>
</protein>
<keyword evidence="3 5" id="KW-1133">Transmembrane helix</keyword>
<evidence type="ECO:0000256" key="2">
    <source>
        <dbReference type="ARBA" id="ARBA00022692"/>
    </source>
</evidence>
<comment type="caution">
    <text evidence="7">The sequence shown here is derived from an EMBL/GenBank/DDBJ whole genome shotgun (WGS) entry which is preliminary data.</text>
</comment>
<evidence type="ECO:0000256" key="3">
    <source>
        <dbReference type="ARBA" id="ARBA00022989"/>
    </source>
</evidence>